<evidence type="ECO:0000313" key="4">
    <source>
        <dbReference type="EMBL" id="THG97957.1"/>
    </source>
</evidence>
<dbReference type="PANTHER" id="PTHR21540:SF0">
    <property type="entry name" value="PHD FAMILY PROTEIN"/>
    <property type="match status" value="1"/>
</dbReference>
<name>A0A4S4KJW4_9APHY</name>
<keyword evidence="1" id="KW-0863">Zinc-finger</keyword>
<keyword evidence="1" id="KW-0479">Metal-binding</keyword>
<dbReference type="GO" id="GO:0061630">
    <property type="term" value="F:ubiquitin protein ligase activity"/>
    <property type="evidence" value="ECO:0007669"/>
    <property type="project" value="InterPro"/>
</dbReference>
<keyword evidence="5" id="KW-1185">Reference proteome</keyword>
<dbReference type="GO" id="GO:0008270">
    <property type="term" value="F:zinc ion binding"/>
    <property type="evidence" value="ECO:0007669"/>
    <property type="project" value="UniProtKB-KW"/>
</dbReference>
<dbReference type="Pfam" id="PF04434">
    <property type="entry name" value="SWIM"/>
    <property type="match status" value="1"/>
</dbReference>
<accession>A0A4S4KJW4</accession>
<keyword evidence="1" id="KW-0862">Zinc</keyword>
<dbReference type="PANTHER" id="PTHR21540">
    <property type="entry name" value="RING FINGER AND SWIM DOMAIN-CONTAINING PROTEIN 2"/>
    <property type="match status" value="1"/>
</dbReference>
<reference evidence="4 5" key="1">
    <citation type="submission" date="2019-02" db="EMBL/GenBank/DDBJ databases">
        <title>Genome sequencing of the rare red list fungi Phlebia centrifuga.</title>
        <authorList>
            <person name="Buettner E."/>
            <person name="Kellner H."/>
        </authorList>
    </citation>
    <scope>NUCLEOTIDE SEQUENCE [LARGE SCALE GENOMIC DNA]</scope>
    <source>
        <strain evidence="4 5">DSM 108282</strain>
    </source>
</reference>
<dbReference type="InterPro" id="IPR007527">
    <property type="entry name" value="Znf_SWIM"/>
</dbReference>
<dbReference type="AlphaFoldDB" id="A0A4S4KJW4"/>
<feature type="region of interest" description="Disordered" evidence="2">
    <location>
        <begin position="29"/>
        <end position="73"/>
    </location>
</feature>
<sequence length="163" mass="18261">MTGRKRKIQESEGTWIPAASGLSYAQCGVAGSSSSNPILLDSPPPLAKAPAAKRQRKTKNSDAPPPEKRGAIFKRKCPQNILERLERVNQQRFFMVDRTRNGKELKEEFQVLGSTGNIYTVTIDKKPSCNCPDASKGNHCKHILFIYAKVLQVAYTSHIWYQK</sequence>
<dbReference type="EMBL" id="SGPJ01000141">
    <property type="protein sequence ID" value="THG97957.1"/>
    <property type="molecule type" value="Genomic_DNA"/>
</dbReference>
<dbReference type="Proteomes" id="UP000309038">
    <property type="component" value="Unassembled WGS sequence"/>
</dbReference>
<dbReference type="PROSITE" id="PS50966">
    <property type="entry name" value="ZF_SWIM"/>
    <property type="match status" value="1"/>
</dbReference>
<evidence type="ECO:0000256" key="1">
    <source>
        <dbReference type="PROSITE-ProRule" id="PRU00325"/>
    </source>
</evidence>
<dbReference type="InterPro" id="IPR039903">
    <property type="entry name" value="Zswim2"/>
</dbReference>
<gene>
    <name evidence="4" type="ORF">EW026_g4159</name>
</gene>
<evidence type="ECO:0000313" key="5">
    <source>
        <dbReference type="Proteomes" id="UP000309038"/>
    </source>
</evidence>
<organism evidence="4 5">
    <name type="scientific">Hermanssonia centrifuga</name>
    <dbReference type="NCBI Taxonomy" id="98765"/>
    <lineage>
        <taxon>Eukaryota</taxon>
        <taxon>Fungi</taxon>
        <taxon>Dikarya</taxon>
        <taxon>Basidiomycota</taxon>
        <taxon>Agaricomycotina</taxon>
        <taxon>Agaricomycetes</taxon>
        <taxon>Polyporales</taxon>
        <taxon>Meruliaceae</taxon>
        <taxon>Hermanssonia</taxon>
    </lineage>
</organism>
<feature type="domain" description="SWIM-type" evidence="3">
    <location>
        <begin position="119"/>
        <end position="151"/>
    </location>
</feature>
<evidence type="ECO:0000256" key="2">
    <source>
        <dbReference type="SAM" id="MobiDB-lite"/>
    </source>
</evidence>
<proteinExistence type="predicted"/>
<comment type="caution">
    <text evidence="4">The sequence shown here is derived from an EMBL/GenBank/DDBJ whole genome shotgun (WGS) entry which is preliminary data.</text>
</comment>
<evidence type="ECO:0000259" key="3">
    <source>
        <dbReference type="PROSITE" id="PS50966"/>
    </source>
</evidence>
<protein>
    <recommendedName>
        <fullName evidence="3">SWIM-type domain-containing protein</fullName>
    </recommendedName>
</protein>